<dbReference type="NCBIfam" id="TIGR02727">
    <property type="entry name" value="MTHFS_bact"/>
    <property type="match status" value="1"/>
</dbReference>
<keyword evidence="2 4" id="KW-0547">Nucleotide-binding</keyword>
<comment type="caution">
    <text evidence="5">The sequence shown here is derived from an EMBL/GenBank/DDBJ whole genome shotgun (WGS) entry which is preliminary data.</text>
</comment>
<evidence type="ECO:0000256" key="3">
    <source>
        <dbReference type="ARBA" id="ARBA00022840"/>
    </source>
</evidence>
<dbReference type="Pfam" id="PF01812">
    <property type="entry name" value="5-FTHF_cyc-lig"/>
    <property type="match status" value="1"/>
</dbReference>
<dbReference type="InterPro" id="IPR037171">
    <property type="entry name" value="NagB/RpiA_transferase-like"/>
</dbReference>
<protein>
    <recommendedName>
        <fullName evidence="4">5-formyltetrahydrofolate cyclo-ligase</fullName>
        <ecNumber evidence="4">6.3.3.2</ecNumber>
    </recommendedName>
</protein>
<evidence type="ECO:0000256" key="2">
    <source>
        <dbReference type="ARBA" id="ARBA00022741"/>
    </source>
</evidence>
<keyword evidence="6" id="KW-1185">Reference proteome</keyword>
<organism evidence="5 6">
    <name type="scientific">Haematobacter genomosp. 1</name>
    <dbReference type="NCBI Taxonomy" id="366618"/>
    <lineage>
        <taxon>Bacteria</taxon>
        <taxon>Pseudomonadati</taxon>
        <taxon>Pseudomonadota</taxon>
        <taxon>Alphaproteobacteria</taxon>
        <taxon>Rhodobacterales</taxon>
        <taxon>Paracoccaceae</taxon>
        <taxon>Haematobacter</taxon>
    </lineage>
</organism>
<keyword evidence="4" id="KW-0460">Magnesium</keyword>
<comment type="catalytic activity">
    <reaction evidence="4">
        <text>(6S)-5-formyl-5,6,7,8-tetrahydrofolate + ATP = (6R)-5,10-methenyltetrahydrofolate + ADP + phosphate</text>
        <dbReference type="Rhea" id="RHEA:10488"/>
        <dbReference type="ChEBI" id="CHEBI:30616"/>
        <dbReference type="ChEBI" id="CHEBI:43474"/>
        <dbReference type="ChEBI" id="CHEBI:57455"/>
        <dbReference type="ChEBI" id="CHEBI:57457"/>
        <dbReference type="ChEBI" id="CHEBI:456216"/>
        <dbReference type="EC" id="6.3.3.2"/>
    </reaction>
</comment>
<dbReference type="GO" id="GO:0009396">
    <property type="term" value="P:folic acid-containing compound biosynthetic process"/>
    <property type="evidence" value="ECO:0007669"/>
    <property type="project" value="TreeGrafter"/>
</dbReference>
<dbReference type="GO" id="GO:0030272">
    <property type="term" value="F:5-formyltetrahydrofolate cyclo-ligase activity"/>
    <property type="evidence" value="ECO:0007669"/>
    <property type="project" value="UniProtKB-EC"/>
</dbReference>
<evidence type="ECO:0000256" key="4">
    <source>
        <dbReference type="RuleBase" id="RU361279"/>
    </source>
</evidence>
<comment type="cofactor">
    <cofactor evidence="4">
        <name>Mg(2+)</name>
        <dbReference type="ChEBI" id="CHEBI:18420"/>
    </cofactor>
</comment>
<dbReference type="EMBL" id="NIPW01000004">
    <property type="protein sequence ID" value="OWJ80510.1"/>
    <property type="molecule type" value="Genomic_DNA"/>
</dbReference>
<comment type="similarity">
    <text evidence="1 4">Belongs to the 5-formyltetrahydrofolate cyclo-ligase family.</text>
</comment>
<gene>
    <name evidence="5" type="ORF">CDV49_01600</name>
</gene>
<dbReference type="SUPFAM" id="SSF100950">
    <property type="entry name" value="NagB/RpiA/CoA transferase-like"/>
    <property type="match status" value="1"/>
</dbReference>
<evidence type="ECO:0000256" key="1">
    <source>
        <dbReference type="ARBA" id="ARBA00010638"/>
    </source>
</evidence>
<keyword evidence="3 4" id="KW-0067">ATP-binding</keyword>
<keyword evidence="4" id="KW-0479">Metal-binding</keyword>
<dbReference type="EC" id="6.3.3.2" evidence="4"/>
<dbReference type="Proteomes" id="UP000196878">
    <property type="component" value="Unassembled WGS sequence"/>
</dbReference>
<dbReference type="PANTHER" id="PTHR23407">
    <property type="entry name" value="ATPASE INHIBITOR/5-FORMYLTETRAHYDROFOLATE CYCLO-LIGASE"/>
    <property type="match status" value="1"/>
</dbReference>
<proteinExistence type="inferred from homology"/>
<reference evidence="5 6" key="1">
    <citation type="submission" date="2016-12" db="EMBL/GenBank/DDBJ databases">
        <title>Comparison of Traditional DNA-DNA Hybridization with In Silico Genomic Analysis.</title>
        <authorList>
            <person name="Nicholson A.C."/>
            <person name="Humrighouse B.W."/>
            <person name="Graziano J."/>
            <person name="Lasker B."/>
            <person name="Whitney A.M."/>
            <person name="Mcquiston J.R."/>
        </authorList>
    </citation>
    <scope>NUCLEOTIDE SEQUENCE [LARGE SCALE GENOMIC DNA]</scope>
    <source>
        <strain evidence="5 6">H2240</strain>
    </source>
</reference>
<dbReference type="GO" id="GO:0046872">
    <property type="term" value="F:metal ion binding"/>
    <property type="evidence" value="ECO:0007669"/>
    <property type="project" value="UniProtKB-KW"/>
</dbReference>
<dbReference type="PANTHER" id="PTHR23407:SF1">
    <property type="entry name" value="5-FORMYLTETRAHYDROFOLATE CYCLO-LIGASE"/>
    <property type="match status" value="1"/>
</dbReference>
<evidence type="ECO:0000313" key="5">
    <source>
        <dbReference type="EMBL" id="OWJ80510.1"/>
    </source>
</evidence>
<name>A0A212AG80_9RHOB</name>
<dbReference type="Gene3D" id="3.40.50.10420">
    <property type="entry name" value="NagB/RpiA/CoA transferase-like"/>
    <property type="match status" value="1"/>
</dbReference>
<dbReference type="OrthoDB" id="9801938at2"/>
<keyword evidence="5" id="KW-0436">Ligase</keyword>
<dbReference type="GO" id="GO:0035999">
    <property type="term" value="P:tetrahydrofolate interconversion"/>
    <property type="evidence" value="ECO:0007669"/>
    <property type="project" value="TreeGrafter"/>
</dbReference>
<dbReference type="InterPro" id="IPR002698">
    <property type="entry name" value="FTHF_cligase"/>
</dbReference>
<dbReference type="GO" id="GO:0005524">
    <property type="term" value="F:ATP binding"/>
    <property type="evidence" value="ECO:0007669"/>
    <property type="project" value="UniProtKB-KW"/>
</dbReference>
<evidence type="ECO:0000313" key="6">
    <source>
        <dbReference type="Proteomes" id="UP000196878"/>
    </source>
</evidence>
<sequence length="184" mass="20105">MSGGEIARVKSAARQLARQRRDGADRGLGLRAAERLRAEIGPPDGHPIAAYLPIGSEIDPLPALSGWPVCLPVVEGRGQPLRFRLWEEGAPLAPGPFGTSHPERGEWVQPRYLVVPLLAFDRGCMRLGYGGGFYDRTLAMLRALHPVRAIGFAFAVQEVPVVPVEDTDAPLDAVVTERETIRRR</sequence>
<dbReference type="InterPro" id="IPR024185">
    <property type="entry name" value="FTHF_cligase-like_sf"/>
</dbReference>
<dbReference type="AlphaFoldDB" id="A0A212AG80"/>
<accession>A0A212AG80</accession>